<organism evidence="1 2">
    <name type="scientific">Hominisplanchenecus murintestinalis</name>
    <dbReference type="NCBI Taxonomy" id="2941517"/>
    <lineage>
        <taxon>Bacteria</taxon>
        <taxon>Bacillati</taxon>
        <taxon>Bacillota</taxon>
        <taxon>Clostridia</taxon>
        <taxon>Lachnospirales</taxon>
        <taxon>Lachnospiraceae</taxon>
        <taxon>Hominisplanchenecus</taxon>
    </lineage>
</organism>
<gene>
    <name evidence="1" type="ORF">E5357_02845</name>
</gene>
<proteinExistence type="predicted"/>
<reference evidence="1" key="1">
    <citation type="submission" date="2019-04" db="EMBL/GenBank/DDBJ databases">
        <title>Microbes associate with the intestines of laboratory mice.</title>
        <authorList>
            <person name="Navarre W."/>
            <person name="Wong E."/>
            <person name="Huang K."/>
            <person name="Tropini C."/>
            <person name="Ng K."/>
            <person name="Yu B."/>
        </authorList>
    </citation>
    <scope>NUCLEOTIDE SEQUENCE</scope>
    <source>
        <strain evidence="1">NM72_1-8</strain>
    </source>
</reference>
<dbReference type="EMBL" id="SRZB01000002">
    <property type="protein sequence ID" value="TGY00452.1"/>
    <property type="molecule type" value="Genomic_DNA"/>
</dbReference>
<accession>A0AC61R2M7</accession>
<sequence>MKKNYGISILLCTAILCALYAGSYQSMYAEDSQTEHTEELSIAPAEAGREKKLYQYCLKEKDGCVYVYFADGKTIYEPTSISLAELPKNIRKKIKKGLYLLDDRELYSFLENYSS</sequence>
<evidence type="ECO:0000313" key="2">
    <source>
        <dbReference type="Proteomes" id="UP000307720"/>
    </source>
</evidence>
<evidence type="ECO:0000313" key="1">
    <source>
        <dbReference type="EMBL" id="TGY00452.1"/>
    </source>
</evidence>
<keyword evidence="2" id="KW-1185">Reference proteome</keyword>
<comment type="caution">
    <text evidence="1">The sequence shown here is derived from an EMBL/GenBank/DDBJ whole genome shotgun (WGS) entry which is preliminary data.</text>
</comment>
<name>A0AC61R2M7_9FIRM</name>
<protein>
    <submittedName>
        <fullName evidence="1">Uncharacterized protein</fullName>
    </submittedName>
</protein>
<dbReference type="Proteomes" id="UP000307720">
    <property type="component" value="Unassembled WGS sequence"/>
</dbReference>